<reference evidence="1 2" key="1">
    <citation type="submission" date="2016-11" db="EMBL/GenBank/DDBJ databases">
        <title>The macronuclear genome of Stentor coeruleus: a giant cell with tiny introns.</title>
        <authorList>
            <person name="Slabodnick M."/>
            <person name="Ruby J.G."/>
            <person name="Reiff S.B."/>
            <person name="Swart E.C."/>
            <person name="Gosai S."/>
            <person name="Prabakaran S."/>
            <person name="Witkowska E."/>
            <person name="Larue G.E."/>
            <person name="Fisher S."/>
            <person name="Freeman R.M."/>
            <person name="Gunawardena J."/>
            <person name="Chu W."/>
            <person name="Stover N.A."/>
            <person name="Gregory B.D."/>
            <person name="Nowacki M."/>
            <person name="Derisi J."/>
            <person name="Roy S.W."/>
            <person name="Marshall W.F."/>
            <person name="Sood P."/>
        </authorList>
    </citation>
    <scope>NUCLEOTIDE SEQUENCE [LARGE SCALE GENOMIC DNA]</scope>
    <source>
        <strain evidence="1">WM001</strain>
    </source>
</reference>
<dbReference type="InterPro" id="IPR016024">
    <property type="entry name" value="ARM-type_fold"/>
</dbReference>
<dbReference type="AlphaFoldDB" id="A0A1R2CIX3"/>
<protein>
    <recommendedName>
        <fullName evidence="3">Nucleotide exchange factor Fes1 domain-containing protein</fullName>
    </recommendedName>
</protein>
<dbReference type="InterPro" id="IPR011989">
    <property type="entry name" value="ARM-like"/>
</dbReference>
<accession>A0A1R2CIX3</accession>
<name>A0A1R2CIX3_9CILI</name>
<evidence type="ECO:0000313" key="1">
    <source>
        <dbReference type="EMBL" id="OMJ88979.1"/>
    </source>
</evidence>
<keyword evidence="2" id="KW-1185">Reference proteome</keyword>
<dbReference type="SUPFAM" id="SSF48371">
    <property type="entry name" value="ARM repeat"/>
    <property type="match status" value="1"/>
</dbReference>
<evidence type="ECO:0000313" key="2">
    <source>
        <dbReference type="Proteomes" id="UP000187209"/>
    </source>
</evidence>
<dbReference type="Gene3D" id="1.25.10.10">
    <property type="entry name" value="Leucine-rich Repeat Variant"/>
    <property type="match status" value="1"/>
</dbReference>
<organism evidence="1 2">
    <name type="scientific">Stentor coeruleus</name>
    <dbReference type="NCBI Taxonomy" id="5963"/>
    <lineage>
        <taxon>Eukaryota</taxon>
        <taxon>Sar</taxon>
        <taxon>Alveolata</taxon>
        <taxon>Ciliophora</taxon>
        <taxon>Postciliodesmatophora</taxon>
        <taxon>Heterotrichea</taxon>
        <taxon>Heterotrichida</taxon>
        <taxon>Stentoridae</taxon>
        <taxon>Stentor</taxon>
    </lineage>
</organism>
<dbReference type="EMBL" id="MPUH01000137">
    <property type="protein sequence ID" value="OMJ88979.1"/>
    <property type="molecule type" value="Genomic_DNA"/>
</dbReference>
<comment type="caution">
    <text evidence="1">The sequence shown here is derived from an EMBL/GenBank/DDBJ whole genome shotgun (WGS) entry which is preliminary data.</text>
</comment>
<evidence type="ECO:0008006" key="3">
    <source>
        <dbReference type="Google" id="ProtNLM"/>
    </source>
</evidence>
<sequence length="301" mass="34009">MGCCSGRFSKPPDPEPVLTKSKNQEVIDKTNFSSVHSNYFSNRQSFYKKTFNVTSVENKKLNDELEELSLARESINIEKISKLLASDTAIVMEPDAVLHTWAENPKTISTLAAIQLGIFASDKDIGKTPKFLQDMIKYKVVDTLADFVRTEDRDKYEAGVLALSFMTDNNNEITEILLKKNVISVLIKLMRDRKEGLKATAALCCRNLYVARPIVQKVFIREGGSELLVSLLDSDDSVTVFETILNILDLLLDSEDTVQPDVKKHLISLGIQDHLERISRETSRYEQETIKEAEKLGQLFD</sequence>
<dbReference type="OrthoDB" id="7537227at2759"/>
<proteinExistence type="predicted"/>
<gene>
    <name evidence="1" type="ORF">SteCoe_8992</name>
</gene>
<dbReference type="Proteomes" id="UP000187209">
    <property type="component" value="Unassembled WGS sequence"/>
</dbReference>